<dbReference type="EMBL" id="FRAT01000002">
    <property type="protein sequence ID" value="SHK44817.1"/>
    <property type="molecule type" value="Genomic_DNA"/>
</dbReference>
<dbReference type="Proteomes" id="UP000184031">
    <property type="component" value="Unassembled WGS sequence"/>
</dbReference>
<dbReference type="Proteomes" id="UP000198940">
    <property type="component" value="Unassembled WGS sequence"/>
</dbReference>
<dbReference type="InterPro" id="IPR056884">
    <property type="entry name" value="NPHP3-like_N"/>
</dbReference>
<proteinExistence type="predicted"/>
<dbReference type="RefSeq" id="WP_072877812.1">
    <property type="nucleotide sequence ID" value="NZ_FOKU01000002.1"/>
</dbReference>
<comment type="caution">
    <text evidence="4">The sequence shown here is derived from an EMBL/GenBank/DDBJ whole genome shotgun (WGS) entry which is preliminary data.</text>
</comment>
<evidence type="ECO:0000313" key="3">
    <source>
        <dbReference type="EMBL" id="SFB81178.1"/>
    </source>
</evidence>
<feature type="domain" description="Nephrocystin 3-like N-terminal" evidence="2">
    <location>
        <begin position="269"/>
        <end position="386"/>
    </location>
</feature>
<evidence type="ECO:0000313" key="5">
    <source>
        <dbReference type="Proteomes" id="UP000184031"/>
    </source>
</evidence>
<dbReference type="EMBL" id="FOKU01000002">
    <property type="protein sequence ID" value="SFB81178.1"/>
    <property type="molecule type" value="Genomic_DNA"/>
</dbReference>
<dbReference type="STRING" id="1055723.SAMN05216293_1155"/>
<keyword evidence="6" id="KW-1185">Reference proteome</keyword>
<gene>
    <name evidence="3" type="ORF">SAMN04487891_102474</name>
    <name evidence="4" type="ORF">SAMN05216293_1155</name>
</gene>
<accession>A0A1M6SJI2</accession>
<evidence type="ECO:0000259" key="2">
    <source>
        <dbReference type="Pfam" id="PF24883"/>
    </source>
</evidence>
<dbReference type="OrthoDB" id="4770405at2"/>
<name>A0A1M6SJI2_9FLAO</name>
<evidence type="ECO:0000256" key="1">
    <source>
        <dbReference type="ARBA" id="ARBA00022737"/>
    </source>
</evidence>
<sequence length="2088" mass="238011">MSNNLVAYSRAGDVFHYRWAARRCLRLIYPNSCLTGIYIEGSSEPEKAGEYVIDVSEYSTLEADRKKIDYYQLKHTTVQGDEPFTISDLKDTFTGFAKRYLQHKKENKSDISAISFTIITNRKFADSFKANLSAIVEMEKVGSVFKKAIEDYTKLSNDDLVSFCRIINLEDGEGNYNIQKDELRIELAQLIAGSVENAQIDNLVALVQEKVLPDADGRINREDVLKRFGITSEKELYPAPAKWDEFVNIIERRQHAILKDRIASLSHPAIVHAAGGVGKSVFCRQLINSLPEGSLGIAYDCFGAGSYRNRSESRHKHRDALVQIANELASKGLCDPLIVQNTTLDEDIMRKFLQRLETSVKSLKKVTDSAQLFILVDAADNAEMAANEYSQSCFAHELLRENMPDGCKLVLLCRTERIYLLQPQSFIVQLELEPFSEEETLANLIKWFPEAIEKDGAEFHRLTSGNPRVQANALDVKYDSVHELLTSLGPSATSVEKQIELQLNAAISKIKDLIPQEHHHHINSICLGLASLPPHIPIDVLSKAAKVSVDHVKSFVSDIGRSLWLYDTSIQFRDEPTETWFRDTFLATKENYQGYITALEPLAHQVSYVAEVLPQLYLQSGQYDKLIAIALSDDFLPENNPIDARNVRVYRLQFAFKAALKLKNFKDAIKLAMRAGEEVAGNQRQLALFRSNIDLLTTLQSKEKVQEIAFKRLLYSGWDGSENVYSASLLSGISDYIGEGRGYLRAAMNWLYIQFEEQKKKGDHYNQDGVEDEDVLELAYAHLNIRGVSGCTDFLFGLKPKEALFRTVQDLAERLVDLGRFDEINDLTGKFIREPYYLVAIVSRLVEIGRFPQASEIETCLNLLCSRKSRIERAQNSFNDRITPAIVSFLEACIYNGLPAVKILRALNHYVPIKANRMVYNTHSSGERIIFLKAIAIRAVLSGESEVDIDAISPKEFSGKKKSHELDNDFKEFKQVIYSLFPWYLLRAKILIDKQTKLLDNAGPVNESSKKARINRYSSHDMLPFEIANVCVDILIFYQQGNKGDITEFYQSFLHNDKAFRLQDKSHLLRAACRIPHLLSIRQPLEHATYELTKTDYSDGPDEIANRYIALARAVLVISSDDASVYFDKAIEISSKFGDELVQRWKAVVALAQRACLMQIVPDELAYRFIRCAELVGENVSREKYWNRSEAIRVSAKMSPGIAISALSRWRDRDIGRFEFQFEALLMELVCSKVISASAGWSLNRFFSNHQLNELLTICLENEPSDSLRQSLVNDAIYLLQIEGTSSAYWDKLREIAVKSDINSEVVKIIADFYAQQKIKSANTDDKPDKVQDRESKRDWDDIFKDLNIATSEGFAALIERFKSSHGKDDYRWSLGDLVKEAVNRVDEKSFWSFIDIIFLSEDVDYYDVQDLLSSMPEKWKGKVSYQARFPEVIYKFGESFAYELTDEYSFNSFKNKLNLDEALTEKLTDGITSGLANGDEIVDAGQFFAFAFLASSKISVQDAAELTDYSLSRFEQHIVEDFGDGPWRKNLHVESDAGTNVAGFIWSALGSPRAAIRWNAAHCVRKLADFNCTDIIDALVQWLIQDNVGAYGHDKFPFYNLHARQYLLIAFARIAIDKPAILRKHSDLFSQYALTQHHVIIQKFASDIIVEIENAFPGTYKTEIILAVNNVGNSNLPVQLEDYQYSTDSYWHKRGEIELGIDFHFGWDFNRYWYEPLGEVFGISSKQIEDLAANLIVKEWKLGERSGYNQDPRVILWNRSDNGRETWHDHGSYPRADNLDFYLSYHSMLVVAARLIQKMPIIKARDYSDDEPLSDWLSGHLLTRPNGRWLADCRDPLPQKRPLWVSEVKKDTWQSEITEEDFLNYMQTETNGELWINVKGGLHEKDNERTETITISTALVSPKTSDALLNALATCSDPYDYKLPYFDEDDMEIESKLFQLKGWINERHVSKGLDQYDPFADEIGYPSYSLGSTIVEKLGLSEDLEGKTWQGPNSSEIVLSCETWSSQRGDRNEEPDQSGMRLKAKLSFLKELCSTLSYDLIFDIGITRDIDYRYDREKREYSKPQHKIFILSADGKLRTTGANYQLG</sequence>
<reference evidence="4 5" key="1">
    <citation type="submission" date="2016-11" db="EMBL/GenBank/DDBJ databases">
        <authorList>
            <person name="Varghese N."/>
            <person name="Submissions S."/>
        </authorList>
    </citation>
    <scope>NUCLEOTIDE SEQUENCE [LARGE SCALE GENOMIC DNA]</scope>
    <source>
        <strain evidence="4 5">CGMCC 1.12174</strain>
        <strain evidence="3 6">DSM 26351</strain>
    </source>
</reference>
<dbReference type="Pfam" id="PF24883">
    <property type="entry name" value="NPHP3_N"/>
    <property type="match status" value="1"/>
</dbReference>
<keyword evidence="1" id="KW-0677">Repeat</keyword>
<evidence type="ECO:0000313" key="6">
    <source>
        <dbReference type="Proteomes" id="UP000198940"/>
    </source>
</evidence>
<protein>
    <recommendedName>
        <fullName evidence="2">Nephrocystin 3-like N-terminal domain-containing protein</fullName>
    </recommendedName>
</protein>
<evidence type="ECO:0000313" key="4">
    <source>
        <dbReference type="EMBL" id="SHK44817.1"/>
    </source>
</evidence>
<organism evidence="4 5">
    <name type="scientific">Flagellimonas taeanensis</name>
    <dbReference type="NCBI Taxonomy" id="1005926"/>
    <lineage>
        <taxon>Bacteria</taxon>
        <taxon>Pseudomonadati</taxon>
        <taxon>Bacteroidota</taxon>
        <taxon>Flavobacteriia</taxon>
        <taxon>Flavobacteriales</taxon>
        <taxon>Flavobacteriaceae</taxon>
        <taxon>Flagellimonas</taxon>
    </lineage>
</organism>
<dbReference type="InterPro" id="IPR027417">
    <property type="entry name" value="P-loop_NTPase"/>
</dbReference>
<dbReference type="SUPFAM" id="SSF52540">
    <property type="entry name" value="P-loop containing nucleoside triphosphate hydrolases"/>
    <property type="match status" value="1"/>
</dbReference>